<dbReference type="Proteomes" id="UP000830375">
    <property type="component" value="Unassembled WGS sequence"/>
</dbReference>
<gene>
    <name evidence="1" type="ORF">H4Q32_024028</name>
</gene>
<proteinExistence type="predicted"/>
<evidence type="ECO:0000313" key="1">
    <source>
        <dbReference type="EMBL" id="KAI2647049.1"/>
    </source>
</evidence>
<protein>
    <submittedName>
        <fullName evidence="1">Olfactory receptor 497</fullName>
    </submittedName>
</protein>
<accession>A0ABQ8L8H5</accession>
<keyword evidence="1" id="KW-0675">Receptor</keyword>
<keyword evidence="2" id="KW-1185">Reference proteome</keyword>
<evidence type="ECO:0000313" key="2">
    <source>
        <dbReference type="Proteomes" id="UP000830375"/>
    </source>
</evidence>
<sequence>MLIVTCTGPVSDFFGVFGGFIQRAAHKTIRSTDLEQLINASRTFIGTDTGEAKVDPSTSVVKKRDVTLRCLIEYMGESGQELISDYYGKTESSVHEDLKICRYMSAVNQMQWASSLRESQCLLILEIWPGRYPPQLCKTFEVFQRLFVGLDTLRPKASSRFMTLKNKLLS</sequence>
<comment type="caution">
    <text evidence="1">The sequence shown here is derived from an EMBL/GenBank/DDBJ whole genome shotgun (WGS) entry which is preliminary data.</text>
</comment>
<reference evidence="1 2" key="1">
    <citation type="submission" date="2022-01" db="EMBL/GenBank/DDBJ databases">
        <title>A high-quality chromosome-level genome assembly of rohu carp, Labeo rohita.</title>
        <authorList>
            <person name="Arick M.A. II"/>
            <person name="Hsu C.-Y."/>
            <person name="Magbanua Z."/>
            <person name="Pechanova O."/>
            <person name="Grover C."/>
            <person name="Miller E."/>
            <person name="Thrash A."/>
            <person name="Ezzel L."/>
            <person name="Alam S."/>
            <person name="Benzie J."/>
            <person name="Hamilton M."/>
            <person name="Karsi A."/>
            <person name="Lawrence M.L."/>
            <person name="Peterson D.G."/>
        </authorList>
    </citation>
    <scope>NUCLEOTIDE SEQUENCE [LARGE SCALE GENOMIC DNA]</scope>
    <source>
        <strain evidence="2">BAU-BD-2019</strain>
        <tissue evidence="1">Blood</tissue>
    </source>
</reference>
<name>A0ABQ8L8H5_LABRO</name>
<dbReference type="EMBL" id="JACTAM010000631">
    <property type="protein sequence ID" value="KAI2647049.1"/>
    <property type="molecule type" value="Genomic_DNA"/>
</dbReference>
<organism evidence="1 2">
    <name type="scientific">Labeo rohita</name>
    <name type="common">Indian major carp</name>
    <name type="synonym">Cyprinus rohita</name>
    <dbReference type="NCBI Taxonomy" id="84645"/>
    <lineage>
        <taxon>Eukaryota</taxon>
        <taxon>Metazoa</taxon>
        <taxon>Chordata</taxon>
        <taxon>Craniata</taxon>
        <taxon>Vertebrata</taxon>
        <taxon>Euteleostomi</taxon>
        <taxon>Actinopterygii</taxon>
        <taxon>Neopterygii</taxon>
        <taxon>Teleostei</taxon>
        <taxon>Ostariophysi</taxon>
        <taxon>Cypriniformes</taxon>
        <taxon>Cyprinidae</taxon>
        <taxon>Labeoninae</taxon>
        <taxon>Labeonini</taxon>
        <taxon>Labeo</taxon>
    </lineage>
</organism>